<dbReference type="AlphaFoldDB" id="A0A9Q0ISI4"/>
<sequence>MLMCKDQFLFLVSHGALERRQARRQISGDQTENKTRINCWLWVWWDDNAASGSWSARSVCMWVRERKNQMRSWPILRY</sequence>
<evidence type="ECO:0000313" key="1">
    <source>
        <dbReference type="EMBL" id="KAJ3608653.1"/>
    </source>
</evidence>
<proteinExistence type="predicted"/>
<evidence type="ECO:0000313" key="2">
    <source>
        <dbReference type="Proteomes" id="UP001148018"/>
    </source>
</evidence>
<name>A0A9Q0ISI4_9TELE</name>
<comment type="caution">
    <text evidence="1">The sequence shown here is derived from an EMBL/GenBank/DDBJ whole genome shotgun (WGS) entry which is preliminary data.</text>
</comment>
<gene>
    <name evidence="1" type="ORF">NHX12_023184</name>
</gene>
<protein>
    <submittedName>
        <fullName evidence="1">Uncharacterized protein</fullName>
    </submittedName>
</protein>
<keyword evidence="2" id="KW-1185">Reference proteome</keyword>
<organism evidence="1 2">
    <name type="scientific">Muraenolepis orangiensis</name>
    <name type="common">Patagonian moray cod</name>
    <dbReference type="NCBI Taxonomy" id="630683"/>
    <lineage>
        <taxon>Eukaryota</taxon>
        <taxon>Metazoa</taxon>
        <taxon>Chordata</taxon>
        <taxon>Craniata</taxon>
        <taxon>Vertebrata</taxon>
        <taxon>Euteleostomi</taxon>
        <taxon>Actinopterygii</taxon>
        <taxon>Neopterygii</taxon>
        <taxon>Teleostei</taxon>
        <taxon>Neoteleostei</taxon>
        <taxon>Acanthomorphata</taxon>
        <taxon>Zeiogadaria</taxon>
        <taxon>Gadariae</taxon>
        <taxon>Gadiformes</taxon>
        <taxon>Muraenolepidoidei</taxon>
        <taxon>Muraenolepididae</taxon>
        <taxon>Muraenolepis</taxon>
    </lineage>
</organism>
<accession>A0A9Q0ISI4</accession>
<dbReference type="Proteomes" id="UP001148018">
    <property type="component" value="Unassembled WGS sequence"/>
</dbReference>
<reference evidence="1" key="1">
    <citation type="submission" date="2022-07" db="EMBL/GenBank/DDBJ databases">
        <title>Chromosome-level genome of Muraenolepis orangiensis.</title>
        <authorList>
            <person name="Kim J."/>
        </authorList>
    </citation>
    <scope>NUCLEOTIDE SEQUENCE</scope>
    <source>
        <strain evidence="1">KU_S4_2022</strain>
        <tissue evidence="1">Muscle</tissue>
    </source>
</reference>
<dbReference type="EMBL" id="JANIIK010000039">
    <property type="protein sequence ID" value="KAJ3608653.1"/>
    <property type="molecule type" value="Genomic_DNA"/>
</dbReference>